<protein>
    <recommendedName>
        <fullName evidence="1">2EXR domain-containing protein</fullName>
    </recommendedName>
</protein>
<keyword evidence="3" id="KW-1185">Reference proteome</keyword>
<evidence type="ECO:0000313" key="3">
    <source>
        <dbReference type="Proteomes" id="UP000766486"/>
    </source>
</evidence>
<dbReference type="Pfam" id="PF20150">
    <property type="entry name" value="2EXR"/>
    <property type="match status" value="1"/>
</dbReference>
<dbReference type="Proteomes" id="UP000766486">
    <property type="component" value="Unassembled WGS sequence"/>
</dbReference>
<name>A0ABY6V4Y6_BIOOC</name>
<gene>
    <name evidence="2" type="ORF">CLO192961_LOCUS472611</name>
</gene>
<dbReference type="PANTHER" id="PTHR35910:SF1">
    <property type="entry name" value="2EXR DOMAIN-CONTAINING PROTEIN"/>
    <property type="match status" value="1"/>
</dbReference>
<feature type="domain" description="2EXR" evidence="1">
    <location>
        <begin position="15"/>
        <end position="128"/>
    </location>
</feature>
<organism evidence="2 3">
    <name type="scientific">Bionectria ochroleuca</name>
    <name type="common">Gliocladium roseum</name>
    <dbReference type="NCBI Taxonomy" id="29856"/>
    <lineage>
        <taxon>Eukaryota</taxon>
        <taxon>Fungi</taxon>
        <taxon>Dikarya</taxon>
        <taxon>Ascomycota</taxon>
        <taxon>Pezizomycotina</taxon>
        <taxon>Sordariomycetes</taxon>
        <taxon>Hypocreomycetidae</taxon>
        <taxon>Hypocreales</taxon>
        <taxon>Bionectriaceae</taxon>
        <taxon>Clonostachys</taxon>
    </lineage>
</organism>
<dbReference type="EMBL" id="CABFNS010000964">
    <property type="protein sequence ID" value="VUC37433.1"/>
    <property type="molecule type" value="Genomic_DNA"/>
</dbReference>
<accession>A0ABY6V4Y6</accession>
<sequence length="375" mass="42322">MQIFKPASSGPRDGFQLFRVLPAEIRLAVWNQALSNRRVINVLVRGRVLMDGFIDSERPGSHSNEKYGVVVDGYQTVSKVFRICRESRKVALEFYRVRLPCWLHKDTWLNNDPLKQGFLYFNPDIDFLSISNDSGHVAEFLHDLRVIHDPENVGLLNLATDINNLKFIEGLCDIKLDTLSAPVRKSFKATISQIRQVFFIQVQMAGRLVFSYESPTGQSYRNTAVPVQAKSPIYDIVGPDPRELGTGLSKFLLLEDPCDMINAWQELCQSVLGDSTSAELSVLMTYGSLDDMYTRQDAEALLRKEIDDWEETENSAAESSGETPVAFGSWLFPAHVFGPDSDPHKAFSTRKDNRPCYVDLSEHKPRLVVQSLPSS</sequence>
<dbReference type="InterPro" id="IPR045518">
    <property type="entry name" value="2EXR"/>
</dbReference>
<proteinExistence type="predicted"/>
<evidence type="ECO:0000259" key="1">
    <source>
        <dbReference type="Pfam" id="PF20150"/>
    </source>
</evidence>
<comment type="caution">
    <text evidence="2">The sequence shown here is derived from an EMBL/GenBank/DDBJ whole genome shotgun (WGS) entry which is preliminary data.</text>
</comment>
<dbReference type="PANTHER" id="PTHR35910">
    <property type="entry name" value="2EXR DOMAIN-CONTAINING PROTEIN"/>
    <property type="match status" value="1"/>
</dbReference>
<reference evidence="2 3" key="1">
    <citation type="submission" date="2019-06" db="EMBL/GenBank/DDBJ databases">
        <authorList>
            <person name="Broberg M."/>
        </authorList>
    </citation>
    <scope>NUCLEOTIDE SEQUENCE [LARGE SCALE GENOMIC DNA]</scope>
</reference>
<evidence type="ECO:0000313" key="2">
    <source>
        <dbReference type="EMBL" id="VUC37433.1"/>
    </source>
</evidence>